<evidence type="ECO:0000256" key="1">
    <source>
        <dbReference type="SAM" id="Phobius"/>
    </source>
</evidence>
<protein>
    <recommendedName>
        <fullName evidence="4">Low affinity iron transporter</fullName>
    </recommendedName>
</protein>
<dbReference type="KEGG" id="uvi:66067969"/>
<accession>A0A8E5MKC6</accession>
<keyword evidence="3" id="KW-1185">Reference proteome</keyword>
<dbReference type="Pfam" id="PF04120">
    <property type="entry name" value="Iron_permease"/>
    <property type="match status" value="3"/>
</dbReference>
<gene>
    <name evidence="2" type="ORF">UV8b_07192</name>
</gene>
<evidence type="ECO:0000313" key="2">
    <source>
        <dbReference type="EMBL" id="QUC22951.1"/>
    </source>
</evidence>
<dbReference type="GO" id="GO:0055085">
    <property type="term" value="P:transmembrane transport"/>
    <property type="evidence" value="ECO:0007669"/>
    <property type="project" value="InterPro"/>
</dbReference>
<sequence>MYAVCHVFSTFSSQHNQPTVHLLAHCLPTACRSLFDHFPSNRRQHVVGITAPRRHQRWRPTLPSTAMFIAKKLNLPARVYCSLSPTPASQSSRAPPTPTMFKHIIHFLATPGTKGDIQDRAPTQYLSKHFNQPQGKLGIVVKESDEVSEPVENVTGYVKHTKTNKLDRWLDAMVRASGSEPVFLVIVAGLAVWALTGIHYGETDNWAALISDIQAIISYLFDSLLMRQQLNGYEKQVRVSASLKSRIVSQKRMLRHVIASGRYRRASLREIENTSSSKFGPDLPSENWAGKVSNSFATFLGHFGTICMYWVSIGIWLAFGHYCQWSDRWQLYINSATSALMVLIFAFLANIRERHDKYVEKCIDSIFQVDSEVELKLRLLTGDSEENPAVVVPAPRINAIQRVIFYYADVVGTLVGIALLVIVLVVWIAIGPAMQWNDNWWLLIGTYAGLVGLIDGFVLRNVQQRLHQYEEAALDSAKLDDVGLSDEIGVPTPGKAVVNLGSINYRLSERMGRVCAHEATVILGVGVVIGLIVGASAMKWTTTGQLLCNIPPSIIESFFMMILITGHNLSEAGWRADLHNMYMWRLRLLSFVDHLEEGSEEGSEKRPGDAPDAVAA</sequence>
<feature type="transmembrane region" description="Helical" evidence="1">
    <location>
        <begin position="331"/>
        <end position="351"/>
    </location>
</feature>
<dbReference type="OrthoDB" id="2224262at2759"/>
<dbReference type="GeneID" id="66067969"/>
<reference evidence="2" key="1">
    <citation type="submission" date="2020-03" db="EMBL/GenBank/DDBJ databases">
        <title>A mixture of massive structural variations and highly conserved coding sequences in Ustilaginoidea virens genome.</title>
        <authorList>
            <person name="Zhang K."/>
            <person name="Zhao Z."/>
            <person name="Zhang Z."/>
            <person name="Li Y."/>
            <person name="Hsiang T."/>
            <person name="Sun W."/>
        </authorList>
    </citation>
    <scope>NUCLEOTIDE SEQUENCE</scope>
    <source>
        <strain evidence="2">UV-8b</strain>
    </source>
</reference>
<organism evidence="2 3">
    <name type="scientific">Ustilaginoidea virens</name>
    <name type="common">Rice false smut fungus</name>
    <name type="synonym">Villosiclava virens</name>
    <dbReference type="NCBI Taxonomy" id="1159556"/>
    <lineage>
        <taxon>Eukaryota</taxon>
        <taxon>Fungi</taxon>
        <taxon>Dikarya</taxon>
        <taxon>Ascomycota</taxon>
        <taxon>Pezizomycotina</taxon>
        <taxon>Sordariomycetes</taxon>
        <taxon>Hypocreomycetidae</taxon>
        <taxon>Hypocreales</taxon>
        <taxon>Clavicipitaceae</taxon>
        <taxon>Ustilaginoidea</taxon>
    </lineage>
</organism>
<keyword evidence="1" id="KW-0812">Transmembrane</keyword>
<dbReference type="InterPro" id="IPR007251">
    <property type="entry name" value="Iron_permease_Fet4"/>
</dbReference>
<keyword evidence="1" id="KW-1133">Transmembrane helix</keyword>
<keyword evidence="1" id="KW-0472">Membrane</keyword>
<dbReference type="RefSeq" id="XP_043000624.1">
    <property type="nucleotide sequence ID" value="XM_043144689.1"/>
</dbReference>
<evidence type="ECO:0000313" key="3">
    <source>
        <dbReference type="Proteomes" id="UP000027002"/>
    </source>
</evidence>
<feature type="transmembrane region" description="Helical" evidence="1">
    <location>
        <begin position="206"/>
        <end position="225"/>
    </location>
</feature>
<name>A0A8E5MKC6_USTVR</name>
<feature type="transmembrane region" description="Helical" evidence="1">
    <location>
        <begin position="296"/>
        <end position="319"/>
    </location>
</feature>
<dbReference type="AlphaFoldDB" id="A0A8E5MKC6"/>
<dbReference type="Proteomes" id="UP000027002">
    <property type="component" value="Chromosome 6"/>
</dbReference>
<feature type="transmembrane region" description="Helical" evidence="1">
    <location>
        <begin position="404"/>
        <end position="428"/>
    </location>
</feature>
<evidence type="ECO:0008006" key="4">
    <source>
        <dbReference type="Google" id="ProtNLM"/>
    </source>
</evidence>
<feature type="transmembrane region" description="Helical" evidence="1">
    <location>
        <begin position="182"/>
        <end position="200"/>
    </location>
</feature>
<feature type="transmembrane region" description="Helical" evidence="1">
    <location>
        <begin position="519"/>
        <end position="538"/>
    </location>
</feature>
<proteinExistence type="predicted"/>
<feature type="transmembrane region" description="Helical" evidence="1">
    <location>
        <begin position="440"/>
        <end position="459"/>
    </location>
</feature>
<dbReference type="EMBL" id="CP072758">
    <property type="protein sequence ID" value="QUC22951.1"/>
    <property type="molecule type" value="Genomic_DNA"/>
</dbReference>